<name>A0ABX2Q390_9BACT</name>
<reference evidence="1 2" key="1">
    <citation type="submission" date="2020-05" db="EMBL/GenBank/DDBJ databases">
        <title>Hymenobacter terrestris sp. nov. and Hymenobacter lapidiphilus sp. nov., isolated from regoliths in Antarctica.</title>
        <authorList>
            <person name="Sedlacek I."/>
            <person name="Pantucek R."/>
            <person name="Zeman M."/>
            <person name="Holochova P."/>
            <person name="Kralova S."/>
            <person name="Stankova E."/>
            <person name="Sedo O."/>
            <person name="Micenkova L."/>
            <person name="Svec P."/>
            <person name="Gupta V."/>
            <person name="Sood U."/>
            <person name="Korpole U.S."/>
            <person name="Lal R."/>
        </authorList>
    </citation>
    <scope>NUCLEOTIDE SEQUENCE [LARGE SCALE GENOMIC DNA]</scope>
    <source>
        <strain evidence="1 2">P5252</strain>
    </source>
</reference>
<accession>A0ABX2Q390</accession>
<keyword evidence="2" id="KW-1185">Reference proteome</keyword>
<dbReference type="RefSeq" id="WP_176900079.1">
    <property type="nucleotide sequence ID" value="NZ_JABKAV010000029.1"/>
</dbReference>
<dbReference type="Proteomes" id="UP000626554">
    <property type="component" value="Unassembled WGS sequence"/>
</dbReference>
<dbReference type="Pfam" id="PF15566">
    <property type="entry name" value="Imm32"/>
    <property type="match status" value="1"/>
</dbReference>
<dbReference type="InterPro" id="IPR029083">
    <property type="entry name" value="Imm32"/>
</dbReference>
<comment type="caution">
    <text evidence="1">The sequence shown here is derived from an EMBL/GenBank/DDBJ whole genome shotgun (WGS) entry which is preliminary data.</text>
</comment>
<proteinExistence type="predicted"/>
<evidence type="ECO:0000313" key="2">
    <source>
        <dbReference type="Proteomes" id="UP000626554"/>
    </source>
</evidence>
<evidence type="ECO:0000313" key="1">
    <source>
        <dbReference type="EMBL" id="NVO85413.1"/>
    </source>
</evidence>
<organism evidence="1 2">
    <name type="scientific">Hymenobacter terrestris</name>
    <dbReference type="NCBI Taxonomy" id="2748310"/>
    <lineage>
        <taxon>Bacteria</taxon>
        <taxon>Pseudomonadati</taxon>
        <taxon>Bacteroidota</taxon>
        <taxon>Cytophagia</taxon>
        <taxon>Cytophagales</taxon>
        <taxon>Hymenobacteraceae</taxon>
        <taxon>Hymenobacter</taxon>
    </lineage>
</organism>
<dbReference type="EMBL" id="JABKAV010000029">
    <property type="protein sequence ID" value="NVO85413.1"/>
    <property type="molecule type" value="Genomic_DNA"/>
</dbReference>
<gene>
    <name evidence="1" type="ORF">HW556_11035</name>
</gene>
<protein>
    <submittedName>
        <fullName evidence="1">Uncharacterized protein</fullName>
    </submittedName>
</protein>
<sequence>MQITLDVPEYSSETGLRVHWLGGFEINVTLKGGAVCIHGNQAGLISLAGHLLNLAQEAAPLGCHLHLDEHNSLADGSVELILIRD</sequence>